<feature type="domain" description="NACHT" evidence="2">
    <location>
        <begin position="216"/>
        <end position="334"/>
    </location>
</feature>
<feature type="transmembrane region" description="Helical" evidence="1">
    <location>
        <begin position="545"/>
        <end position="564"/>
    </location>
</feature>
<keyword evidence="1" id="KW-0812">Transmembrane</keyword>
<reference evidence="4" key="1">
    <citation type="journal article" date="2019" name="Int. J. Syst. Evol. Microbiol.">
        <title>The Global Catalogue of Microorganisms (GCM) 10K type strain sequencing project: providing services to taxonomists for standard genome sequencing and annotation.</title>
        <authorList>
            <consortium name="The Broad Institute Genomics Platform"/>
            <consortium name="The Broad Institute Genome Sequencing Center for Infectious Disease"/>
            <person name="Wu L."/>
            <person name="Ma J."/>
        </authorList>
    </citation>
    <scope>NUCLEOTIDE SEQUENCE [LARGE SCALE GENOMIC DNA]</scope>
    <source>
        <strain evidence="4">JCM 3380</strain>
    </source>
</reference>
<dbReference type="SUPFAM" id="SSF52540">
    <property type="entry name" value="P-loop containing nucleoside triphosphate hydrolases"/>
    <property type="match status" value="1"/>
</dbReference>
<protein>
    <recommendedName>
        <fullName evidence="2">NACHT domain-containing protein</fullName>
    </recommendedName>
</protein>
<proteinExistence type="predicted"/>
<feature type="transmembrane region" description="Helical" evidence="1">
    <location>
        <begin position="131"/>
        <end position="151"/>
    </location>
</feature>
<evidence type="ECO:0000256" key="1">
    <source>
        <dbReference type="SAM" id="Phobius"/>
    </source>
</evidence>
<dbReference type="PROSITE" id="PS50837">
    <property type="entry name" value="NACHT"/>
    <property type="match status" value="1"/>
</dbReference>
<sequence length="728" mass="76896">MGVGGVGDVGASGGRTCTDREAAECNILASLAQEVVVDPESAVSRVGRGWGVARPWRTTAWVSGDEVLNEVTAPVSGPVVQAGRIDAVHIEGVRIDGRWIGVTAGVLALVCGSAVWLSVYRASGFGVTGGLVSAVFVAVAVGLVVLVVVAVRRAAGRGSPVDLDDARVRLAGSVREQWYEEWVERHLLHALPVAWSTVDGQSSVEEVVTAFLSSSRRLAVVGPGGSGKTVLAVRLTLDVLDHRRGDDPVPVPLSLARWDPERRRFRDWLAERLASDYGAAGSALLVASGAVLPVLDGLDELAAPQRRLAVEALNAQWGPTAPLVLTSRPDPALDALVGMDAVRAAGVAPSTVVEHLDPRWQPVMANPAVATALTSPLMLALARAVPDPAALSDLPDEPAVRAYLLDAFVADVYADRPRPAGSPRRPRHRGPAPRRWLTFLATHLQHRSTPNFAWWELHHALPRGALETGLGLLVGLAWTAVAALPGERAGGIGLGLIAGVLFGPAFCAGYTAMRIRQYPGGADGAVFRPLPDWSKLASRLRRGGLMVLTAWAVALLLAPTAISMPVRQPLVGVVAGVSASTLAGLLVGTVAGAWLRTFEGVDRTVAPARARTPAGTLRRDRTASVALSSMFGVILGLVVAGAVWIATGDPRSALWAGAGGAVTGGPMACSTFTAWMTYLPTRLWLSLRGKLPWRLNAFLSDAHRLEVLRQFGMVYQFRHLELQQRLST</sequence>
<accession>A0ABP3DZB6</accession>
<dbReference type="InterPro" id="IPR027417">
    <property type="entry name" value="P-loop_NTPase"/>
</dbReference>
<dbReference type="EMBL" id="BAAABU010000015">
    <property type="protein sequence ID" value="GAA0247834.1"/>
    <property type="molecule type" value="Genomic_DNA"/>
</dbReference>
<keyword evidence="1" id="KW-1133">Transmembrane helix</keyword>
<dbReference type="Pfam" id="PF05729">
    <property type="entry name" value="NACHT"/>
    <property type="match status" value="1"/>
</dbReference>
<keyword evidence="1" id="KW-0472">Membrane</keyword>
<keyword evidence="4" id="KW-1185">Reference proteome</keyword>
<dbReference type="Gene3D" id="3.40.50.300">
    <property type="entry name" value="P-loop containing nucleotide triphosphate hydrolases"/>
    <property type="match status" value="1"/>
</dbReference>
<feature type="transmembrane region" description="Helical" evidence="1">
    <location>
        <begin position="490"/>
        <end position="510"/>
    </location>
</feature>
<name>A0ABP3DZB6_9PSEU</name>
<feature type="transmembrane region" description="Helical" evidence="1">
    <location>
        <begin position="625"/>
        <end position="647"/>
    </location>
</feature>
<comment type="caution">
    <text evidence="3">The sequence shown here is derived from an EMBL/GenBank/DDBJ whole genome shotgun (WGS) entry which is preliminary data.</text>
</comment>
<evidence type="ECO:0000259" key="2">
    <source>
        <dbReference type="PROSITE" id="PS50837"/>
    </source>
</evidence>
<feature type="transmembrane region" description="Helical" evidence="1">
    <location>
        <begin position="99"/>
        <end position="119"/>
    </location>
</feature>
<dbReference type="Proteomes" id="UP001500416">
    <property type="component" value="Unassembled WGS sequence"/>
</dbReference>
<evidence type="ECO:0000313" key="3">
    <source>
        <dbReference type="EMBL" id="GAA0247834.1"/>
    </source>
</evidence>
<feature type="transmembrane region" description="Helical" evidence="1">
    <location>
        <begin position="464"/>
        <end position="484"/>
    </location>
</feature>
<feature type="transmembrane region" description="Helical" evidence="1">
    <location>
        <begin position="653"/>
        <end position="678"/>
    </location>
</feature>
<feature type="transmembrane region" description="Helical" evidence="1">
    <location>
        <begin position="570"/>
        <end position="595"/>
    </location>
</feature>
<dbReference type="InterPro" id="IPR007111">
    <property type="entry name" value="NACHT_NTPase"/>
</dbReference>
<evidence type="ECO:0000313" key="4">
    <source>
        <dbReference type="Proteomes" id="UP001500416"/>
    </source>
</evidence>
<organism evidence="3 4">
    <name type="scientific">Saccharothrix mutabilis subsp. mutabilis</name>
    <dbReference type="NCBI Taxonomy" id="66855"/>
    <lineage>
        <taxon>Bacteria</taxon>
        <taxon>Bacillati</taxon>
        <taxon>Actinomycetota</taxon>
        <taxon>Actinomycetes</taxon>
        <taxon>Pseudonocardiales</taxon>
        <taxon>Pseudonocardiaceae</taxon>
        <taxon>Saccharothrix</taxon>
    </lineage>
</organism>
<gene>
    <name evidence="3" type="ORF">GCM10010492_54470</name>
</gene>